<evidence type="ECO:0000313" key="8">
    <source>
        <dbReference type="EMBL" id="GAA4455296.1"/>
    </source>
</evidence>
<evidence type="ECO:0000256" key="5">
    <source>
        <dbReference type="ARBA" id="ARBA00023014"/>
    </source>
</evidence>
<evidence type="ECO:0000256" key="4">
    <source>
        <dbReference type="ARBA" id="ARBA00023004"/>
    </source>
</evidence>
<dbReference type="NCBIfam" id="NF008434">
    <property type="entry name" value="PRK11274.1"/>
    <property type="match status" value="1"/>
</dbReference>
<comment type="caution">
    <text evidence="8">The sequence shown here is derived from an EMBL/GenBank/DDBJ whole genome shotgun (WGS) entry which is preliminary data.</text>
</comment>
<evidence type="ECO:0000256" key="6">
    <source>
        <dbReference type="PIRNR" id="PIRNR000139"/>
    </source>
</evidence>
<keyword evidence="6" id="KW-0813">Transport</keyword>
<comment type="catalytic activity">
    <reaction evidence="6">
        <text>(R)-lactate + A = pyruvate + AH2</text>
        <dbReference type="Rhea" id="RHEA:15089"/>
        <dbReference type="ChEBI" id="CHEBI:13193"/>
        <dbReference type="ChEBI" id="CHEBI:15361"/>
        <dbReference type="ChEBI" id="CHEBI:16004"/>
        <dbReference type="ChEBI" id="CHEBI:17499"/>
    </reaction>
</comment>
<dbReference type="Pfam" id="PF02754">
    <property type="entry name" value="CCG"/>
    <property type="match status" value="2"/>
</dbReference>
<feature type="domain" description="4Fe-4S ferredoxin-type" evidence="7">
    <location>
        <begin position="65"/>
        <end position="94"/>
    </location>
</feature>
<evidence type="ECO:0000313" key="9">
    <source>
        <dbReference type="Proteomes" id="UP001500840"/>
    </source>
</evidence>
<evidence type="ECO:0000256" key="1">
    <source>
        <dbReference type="ARBA" id="ARBA00022485"/>
    </source>
</evidence>
<keyword evidence="2 6" id="KW-0479">Metal-binding</keyword>
<dbReference type="InterPro" id="IPR004017">
    <property type="entry name" value="Cys_rich_dom"/>
</dbReference>
<protein>
    <recommendedName>
        <fullName evidence="6">Glycolate oxidase iron-sulfur subunit</fullName>
        <ecNumber evidence="6">1.1.99.14</ecNumber>
    </recommendedName>
</protein>
<dbReference type="Pfam" id="PF13183">
    <property type="entry name" value="Fer4_8"/>
    <property type="match status" value="1"/>
</dbReference>
<keyword evidence="9" id="KW-1185">Reference proteome</keyword>
<dbReference type="EMBL" id="BAABGA010000035">
    <property type="protein sequence ID" value="GAA4455296.1"/>
    <property type="molecule type" value="Genomic_DNA"/>
</dbReference>
<feature type="domain" description="4Fe-4S ferredoxin-type" evidence="7">
    <location>
        <begin position="14"/>
        <end position="45"/>
    </location>
</feature>
<evidence type="ECO:0000259" key="7">
    <source>
        <dbReference type="PROSITE" id="PS51379"/>
    </source>
</evidence>
<keyword evidence="1 6" id="KW-0004">4Fe-4S</keyword>
<gene>
    <name evidence="8" type="primary">glcF</name>
    <name evidence="8" type="ORF">GCM10023156_29070</name>
</gene>
<keyword evidence="5 6" id="KW-0411">Iron-sulfur</keyword>
<dbReference type="Proteomes" id="UP001500840">
    <property type="component" value="Unassembled WGS sequence"/>
</dbReference>
<keyword evidence="3" id="KW-0677">Repeat</keyword>
<evidence type="ECO:0000256" key="3">
    <source>
        <dbReference type="ARBA" id="ARBA00022737"/>
    </source>
</evidence>
<dbReference type="PROSITE" id="PS00198">
    <property type="entry name" value="4FE4S_FER_1"/>
    <property type="match status" value="1"/>
</dbReference>
<name>A0ABP8MW33_9BACT</name>
<dbReference type="SUPFAM" id="SSF54862">
    <property type="entry name" value="4Fe-4S ferredoxins"/>
    <property type="match status" value="1"/>
</dbReference>
<comment type="cofactor">
    <cofactor evidence="6">
        <name>[4Fe-4S] cluster</name>
        <dbReference type="ChEBI" id="CHEBI:49883"/>
    </cofactor>
    <text evidence="6">Binds 2 [4Fe-4S] clusters.</text>
</comment>
<dbReference type="InterPro" id="IPR012257">
    <property type="entry name" value="Glc_ox_4Fe-4S"/>
</dbReference>
<keyword evidence="4 6" id="KW-0408">Iron</keyword>
<proteinExistence type="predicted"/>
<dbReference type="Gene3D" id="1.10.1060.10">
    <property type="entry name" value="Alpha-helical ferredoxin"/>
    <property type="match status" value="1"/>
</dbReference>
<dbReference type="PROSITE" id="PS51379">
    <property type="entry name" value="4FE4S_FER_2"/>
    <property type="match status" value="2"/>
</dbReference>
<dbReference type="InterPro" id="IPR017896">
    <property type="entry name" value="4Fe4S_Fe-S-bd"/>
</dbReference>
<sequence length="421" mass="45574">MQHKIPISKLGPLGDEMASAVSTCVHCGFCLAACPTYDQLGQEPDSPRGRIVLMKDVLEGNLSVDDASLHIDRCLGCLACEPACPSGVPYRDLISPYRATMEPVRKRTLIDRITRVMTSSTLPYPRRFRLAAKMGRFARPLAPWLPRPIGAMLNLLPDRLPQRQSWLPINPAIGTRRGRVALLSGCAQSVLAPDINTATIDVLTRNGIEVLVPPNQACCGALSWHVGNWNQAKQFAIANLKAFPEDVDAIVTNAAGCGSGMHEYGMILKGTKYESDATAFVSKVKDVSVVLAELGELAAIPQRSESLRIAYHDACHLANAQSVRSEPRHLLTQIPAVELLEIPESHLCCGSAGTYNVDQPEIAKSLGDDKVRHLLSTEPDLVATGNIGCMTQLQTHLAAAGSSVKVRHTVQILRDAYIGKL</sequence>
<dbReference type="InterPro" id="IPR009051">
    <property type="entry name" value="Helical_ferredxn"/>
</dbReference>
<comment type="catalytic activity">
    <reaction evidence="6">
        <text>glycolate + A = glyoxylate + AH2</text>
        <dbReference type="Rhea" id="RHEA:21264"/>
        <dbReference type="ChEBI" id="CHEBI:13193"/>
        <dbReference type="ChEBI" id="CHEBI:17499"/>
        <dbReference type="ChEBI" id="CHEBI:29805"/>
        <dbReference type="ChEBI" id="CHEBI:36655"/>
        <dbReference type="EC" id="1.1.99.14"/>
    </reaction>
</comment>
<dbReference type="InterPro" id="IPR017900">
    <property type="entry name" value="4Fe4S_Fe_S_CS"/>
</dbReference>
<comment type="function">
    <text evidence="6">Component of a complex that catalyzes the oxidation of glycolate to glyoxylate.</text>
</comment>
<dbReference type="EC" id="1.1.99.14" evidence="6"/>
<dbReference type="PANTHER" id="PTHR32479">
    <property type="entry name" value="GLYCOLATE OXIDASE IRON-SULFUR SUBUNIT"/>
    <property type="match status" value="1"/>
</dbReference>
<dbReference type="PANTHER" id="PTHR32479:SF17">
    <property type="entry name" value="GLYCOLATE OXIDASE IRON-SULFUR SUBUNIT"/>
    <property type="match status" value="1"/>
</dbReference>
<organism evidence="8 9">
    <name type="scientific">Novipirellula rosea</name>
    <dbReference type="NCBI Taxonomy" id="1031540"/>
    <lineage>
        <taxon>Bacteria</taxon>
        <taxon>Pseudomonadati</taxon>
        <taxon>Planctomycetota</taxon>
        <taxon>Planctomycetia</taxon>
        <taxon>Pirellulales</taxon>
        <taxon>Pirellulaceae</taxon>
        <taxon>Novipirellula</taxon>
    </lineage>
</organism>
<reference evidence="9" key="1">
    <citation type="journal article" date="2019" name="Int. J. Syst. Evol. Microbiol.">
        <title>The Global Catalogue of Microorganisms (GCM) 10K type strain sequencing project: providing services to taxonomists for standard genome sequencing and annotation.</title>
        <authorList>
            <consortium name="The Broad Institute Genomics Platform"/>
            <consortium name="The Broad Institute Genome Sequencing Center for Infectious Disease"/>
            <person name="Wu L."/>
            <person name="Ma J."/>
        </authorList>
    </citation>
    <scope>NUCLEOTIDE SEQUENCE [LARGE SCALE GENOMIC DNA]</scope>
    <source>
        <strain evidence="9">JCM 17759</strain>
    </source>
</reference>
<accession>A0ABP8MW33</accession>
<keyword evidence="6" id="KW-0249">Electron transport</keyword>
<dbReference type="RefSeq" id="WP_345323111.1">
    <property type="nucleotide sequence ID" value="NZ_BAABGA010000035.1"/>
</dbReference>
<evidence type="ECO:0000256" key="2">
    <source>
        <dbReference type="ARBA" id="ARBA00022723"/>
    </source>
</evidence>
<dbReference type="PIRSF" id="PIRSF000139">
    <property type="entry name" value="Glc_ox_4Fe-4S"/>
    <property type="match status" value="1"/>
</dbReference>